<dbReference type="InParanoid" id="A0A2J6SMX3"/>
<accession>A0A2J6SMX3</accession>
<sequence length="290" mass="32195">MAPNSMQQDPLYIEYHHRARHNLPFRSSVLEIELAEAAYNVVDQYARVAINDLLNAEPPTENQWPKGHRISGANNASTNFNESGRARTISSISSMSISSLATVHPALSIAEECVSLIANLYYTCREATDSYISTLRPARRHSSCSTRYHHHPYSQSQRPGQQAHQGRSPTLMDNISTICTHLWRKARSDVLAPRREEAKAVRDMRDLYAWGEIISRVSQSEGLDGNGMEWESAMGSFDSGGGSDVWAMVGEAGNNLCEWLGNYEALLVCNGVVRELRRLKEKQGGGGSAE</sequence>
<feature type="compositionally biased region" description="Basic residues" evidence="1">
    <location>
        <begin position="143"/>
        <end position="152"/>
    </location>
</feature>
<proteinExistence type="predicted"/>
<organism evidence="2 3">
    <name type="scientific">Hyaloscypha bicolor E</name>
    <dbReference type="NCBI Taxonomy" id="1095630"/>
    <lineage>
        <taxon>Eukaryota</taxon>
        <taxon>Fungi</taxon>
        <taxon>Dikarya</taxon>
        <taxon>Ascomycota</taxon>
        <taxon>Pezizomycotina</taxon>
        <taxon>Leotiomycetes</taxon>
        <taxon>Helotiales</taxon>
        <taxon>Hyaloscyphaceae</taxon>
        <taxon>Hyaloscypha</taxon>
        <taxon>Hyaloscypha bicolor</taxon>
    </lineage>
</organism>
<gene>
    <name evidence="2" type="ORF">K444DRAFT_253861</name>
</gene>
<dbReference type="OrthoDB" id="3562377at2759"/>
<dbReference type="GeneID" id="36579430"/>
<dbReference type="Proteomes" id="UP000235371">
    <property type="component" value="Unassembled WGS sequence"/>
</dbReference>
<evidence type="ECO:0000256" key="1">
    <source>
        <dbReference type="SAM" id="MobiDB-lite"/>
    </source>
</evidence>
<feature type="region of interest" description="Disordered" evidence="1">
    <location>
        <begin position="143"/>
        <end position="169"/>
    </location>
</feature>
<feature type="compositionally biased region" description="Polar residues" evidence="1">
    <location>
        <begin position="153"/>
        <end position="169"/>
    </location>
</feature>
<name>A0A2J6SMX3_9HELO</name>
<dbReference type="EMBL" id="KZ613912">
    <property type="protein sequence ID" value="PMD52119.1"/>
    <property type="molecule type" value="Genomic_DNA"/>
</dbReference>
<evidence type="ECO:0000313" key="2">
    <source>
        <dbReference type="EMBL" id="PMD52119.1"/>
    </source>
</evidence>
<protein>
    <submittedName>
        <fullName evidence="2">Uncharacterized protein</fullName>
    </submittedName>
</protein>
<feature type="region of interest" description="Disordered" evidence="1">
    <location>
        <begin position="59"/>
        <end position="81"/>
    </location>
</feature>
<keyword evidence="3" id="KW-1185">Reference proteome</keyword>
<dbReference type="RefSeq" id="XP_024729023.1">
    <property type="nucleotide sequence ID" value="XM_024871348.1"/>
</dbReference>
<feature type="compositionally biased region" description="Polar residues" evidence="1">
    <location>
        <begin position="72"/>
        <end position="81"/>
    </location>
</feature>
<dbReference type="AlphaFoldDB" id="A0A2J6SMX3"/>
<evidence type="ECO:0000313" key="3">
    <source>
        <dbReference type="Proteomes" id="UP000235371"/>
    </source>
</evidence>
<reference evidence="2 3" key="1">
    <citation type="submission" date="2016-04" db="EMBL/GenBank/DDBJ databases">
        <title>A degradative enzymes factory behind the ericoid mycorrhizal symbiosis.</title>
        <authorList>
            <consortium name="DOE Joint Genome Institute"/>
            <person name="Martino E."/>
            <person name="Morin E."/>
            <person name="Grelet G."/>
            <person name="Kuo A."/>
            <person name="Kohler A."/>
            <person name="Daghino S."/>
            <person name="Barry K."/>
            <person name="Choi C."/>
            <person name="Cichocki N."/>
            <person name="Clum A."/>
            <person name="Copeland A."/>
            <person name="Hainaut M."/>
            <person name="Haridas S."/>
            <person name="Labutti K."/>
            <person name="Lindquist E."/>
            <person name="Lipzen A."/>
            <person name="Khouja H.-R."/>
            <person name="Murat C."/>
            <person name="Ohm R."/>
            <person name="Olson A."/>
            <person name="Spatafora J."/>
            <person name="Veneault-Fourrey C."/>
            <person name="Henrissat B."/>
            <person name="Grigoriev I."/>
            <person name="Martin F."/>
            <person name="Perotto S."/>
        </authorList>
    </citation>
    <scope>NUCLEOTIDE SEQUENCE [LARGE SCALE GENOMIC DNA]</scope>
    <source>
        <strain evidence="2 3">E</strain>
    </source>
</reference>